<protein>
    <submittedName>
        <fullName evidence="2">Uncharacterized protein</fullName>
    </submittedName>
</protein>
<feature type="region of interest" description="Disordered" evidence="1">
    <location>
        <begin position="79"/>
        <end position="111"/>
    </location>
</feature>
<sequence>MEDMIHDIPFSICFTSPMKFQENIIQMEEAIERTGFSMQYHLTNTSPYVITKASDPKRKATEQGHKILAIVRRKLKEVHENDEENIASDKEQKGEPSELFEHKEDIDNIEY</sequence>
<dbReference type="EMBL" id="JABFUD020000014">
    <property type="protein sequence ID" value="KAI5069999.1"/>
    <property type="molecule type" value="Genomic_DNA"/>
</dbReference>
<evidence type="ECO:0000256" key="1">
    <source>
        <dbReference type="SAM" id="MobiDB-lite"/>
    </source>
</evidence>
<reference evidence="2" key="1">
    <citation type="submission" date="2021-01" db="EMBL/GenBank/DDBJ databases">
        <title>Adiantum capillus-veneris genome.</title>
        <authorList>
            <person name="Fang Y."/>
            <person name="Liao Q."/>
        </authorList>
    </citation>
    <scope>NUCLEOTIDE SEQUENCE</scope>
    <source>
        <strain evidence="2">H3</strain>
        <tissue evidence="2">Leaf</tissue>
    </source>
</reference>
<name>A0A9D4ZCD2_ADICA</name>
<evidence type="ECO:0000313" key="3">
    <source>
        <dbReference type="Proteomes" id="UP000886520"/>
    </source>
</evidence>
<evidence type="ECO:0000313" key="2">
    <source>
        <dbReference type="EMBL" id="KAI5069999.1"/>
    </source>
</evidence>
<feature type="compositionally biased region" description="Basic and acidic residues" evidence="1">
    <location>
        <begin position="87"/>
        <end position="111"/>
    </location>
</feature>
<gene>
    <name evidence="2" type="ORF">GOP47_0014342</name>
</gene>
<comment type="caution">
    <text evidence="2">The sequence shown here is derived from an EMBL/GenBank/DDBJ whole genome shotgun (WGS) entry which is preliminary data.</text>
</comment>
<dbReference type="Proteomes" id="UP000886520">
    <property type="component" value="Chromosome 14"/>
</dbReference>
<proteinExistence type="predicted"/>
<keyword evidence="3" id="KW-1185">Reference proteome</keyword>
<accession>A0A9D4ZCD2</accession>
<organism evidence="2 3">
    <name type="scientific">Adiantum capillus-veneris</name>
    <name type="common">Maidenhair fern</name>
    <dbReference type="NCBI Taxonomy" id="13818"/>
    <lineage>
        <taxon>Eukaryota</taxon>
        <taxon>Viridiplantae</taxon>
        <taxon>Streptophyta</taxon>
        <taxon>Embryophyta</taxon>
        <taxon>Tracheophyta</taxon>
        <taxon>Polypodiopsida</taxon>
        <taxon>Polypodiidae</taxon>
        <taxon>Polypodiales</taxon>
        <taxon>Pteridineae</taxon>
        <taxon>Pteridaceae</taxon>
        <taxon>Vittarioideae</taxon>
        <taxon>Adiantum</taxon>
    </lineage>
</organism>
<dbReference type="AlphaFoldDB" id="A0A9D4ZCD2"/>